<evidence type="ECO:0000313" key="3">
    <source>
        <dbReference type="EMBL" id="KAK7687994.1"/>
    </source>
</evidence>
<dbReference type="SUPFAM" id="SSF54695">
    <property type="entry name" value="POZ domain"/>
    <property type="match status" value="1"/>
</dbReference>
<dbReference type="SMART" id="SM00225">
    <property type="entry name" value="BTB"/>
    <property type="match status" value="1"/>
</dbReference>
<dbReference type="PANTHER" id="PTHR47369:SF1">
    <property type="entry name" value="BTB_POZ DOMAIN-CONTAINING PROTEIN"/>
    <property type="match status" value="1"/>
</dbReference>
<comment type="caution">
    <text evidence="3">The sequence shown here is derived from an EMBL/GenBank/DDBJ whole genome shotgun (WGS) entry which is preliminary data.</text>
</comment>
<evidence type="ECO:0000313" key="4">
    <source>
        <dbReference type="Proteomes" id="UP001385951"/>
    </source>
</evidence>
<feature type="compositionally biased region" description="Low complexity" evidence="1">
    <location>
        <begin position="687"/>
        <end position="706"/>
    </location>
</feature>
<dbReference type="AlphaFoldDB" id="A0AAW0G9G0"/>
<sequence length="761" mass="83313">MSATSNLPVSLDLQRHLYNSFLAQQTSDVTLRVRGSWSAVYRLHRVVLIQAEFFKSLFTAGFAESKARSSHQSGKSEWLNIHFDDPNITRAAFEICIARLYGGGPQLFISPTLKPTPTHPLTPIAPFYDPNDINSPPPPTNLQDVCPPGSHPASPRFLLSLLATSAFLSIPLVATQALTAILHTVGPRTVMRYINFALGQGIGEPDPEYDWDEPVAAVGLESVAELIEEEGEGVLGDLGDYHVLSSHTKEEQLGGKFEETHLDDTMKQCGSPAAPSFPDHIHPDTSSTPAVEYNYGGLSDKVGEAAMCWLTRWGADVYRFEQDEMNGNPEPMTEQQQQPYAHLLSSVTSPVTRKRAATIPSSSPAGIATSSKPLFHIEAAVPRIWRRGGLTAPWVRQILSSDSLFVLGEKERYDLCRSVVDLRRREGIDPAEEAEWDILFQRGIYYSTMTLDQAMVVLQDVSQTTGKPYVPLQVVQAAHWESSLLQHSITYRPGTSSSPTKARGKELEIALHTPDLLATPSNLFSSRDKRYFPVPGDSSTRIGDSTGLEGASMDQLFDSGSRILTGGGSGTLNQHNSQSNGFGLEQRAYFPAECLQVDPHGKTRWSPYPPLRFGVEFWDVDSLKEKSRLHSHTVWYAGSLWNVYVQVVRKKNVQLGVYLHRQSSVDPIPPASAPLIFPMRTLSNVRSMQHMSSSSDSHVSMPSRSSTPHGGAASPTTSSPGRPSSLPSSYSASSIGSSKPMVTTVPATCSSTYPQPTVPRS</sequence>
<gene>
    <name evidence="3" type="ORF">QCA50_008364</name>
</gene>
<dbReference type="InterPro" id="IPR011333">
    <property type="entry name" value="SKP1/BTB/POZ_sf"/>
</dbReference>
<feature type="compositionally biased region" description="Low complexity" evidence="1">
    <location>
        <begin position="714"/>
        <end position="740"/>
    </location>
</feature>
<dbReference type="PROSITE" id="PS50097">
    <property type="entry name" value="BTB"/>
    <property type="match status" value="1"/>
</dbReference>
<keyword evidence="4" id="KW-1185">Reference proteome</keyword>
<dbReference type="InterPro" id="IPR000210">
    <property type="entry name" value="BTB/POZ_dom"/>
</dbReference>
<protein>
    <recommendedName>
        <fullName evidence="2">BTB domain-containing protein</fullName>
    </recommendedName>
</protein>
<evidence type="ECO:0000259" key="2">
    <source>
        <dbReference type="PROSITE" id="PS50097"/>
    </source>
</evidence>
<evidence type="ECO:0000256" key="1">
    <source>
        <dbReference type="SAM" id="MobiDB-lite"/>
    </source>
</evidence>
<organism evidence="3 4">
    <name type="scientific">Cerrena zonata</name>
    <dbReference type="NCBI Taxonomy" id="2478898"/>
    <lineage>
        <taxon>Eukaryota</taxon>
        <taxon>Fungi</taxon>
        <taxon>Dikarya</taxon>
        <taxon>Basidiomycota</taxon>
        <taxon>Agaricomycotina</taxon>
        <taxon>Agaricomycetes</taxon>
        <taxon>Polyporales</taxon>
        <taxon>Cerrenaceae</taxon>
        <taxon>Cerrena</taxon>
    </lineage>
</organism>
<dbReference type="Gene3D" id="3.30.710.10">
    <property type="entry name" value="Potassium Channel Kv1.1, Chain A"/>
    <property type="match status" value="1"/>
</dbReference>
<proteinExistence type="predicted"/>
<feature type="compositionally biased region" description="Polar residues" evidence="1">
    <location>
        <begin position="745"/>
        <end position="761"/>
    </location>
</feature>
<feature type="region of interest" description="Disordered" evidence="1">
    <location>
        <begin position="687"/>
        <end position="761"/>
    </location>
</feature>
<name>A0AAW0G9G0_9APHY</name>
<dbReference type="Proteomes" id="UP001385951">
    <property type="component" value="Unassembled WGS sequence"/>
</dbReference>
<accession>A0AAW0G9G0</accession>
<feature type="domain" description="BTB" evidence="2">
    <location>
        <begin position="27"/>
        <end position="103"/>
    </location>
</feature>
<dbReference type="PANTHER" id="PTHR47369">
    <property type="entry name" value="BTB/POZ DOMAIN-CONTAINING PROTEIN"/>
    <property type="match status" value="1"/>
</dbReference>
<reference evidence="3 4" key="1">
    <citation type="submission" date="2022-09" db="EMBL/GenBank/DDBJ databases">
        <authorList>
            <person name="Palmer J.M."/>
        </authorList>
    </citation>
    <scope>NUCLEOTIDE SEQUENCE [LARGE SCALE GENOMIC DNA]</scope>
    <source>
        <strain evidence="3 4">DSM 7382</strain>
    </source>
</reference>
<dbReference type="EMBL" id="JASBNA010000011">
    <property type="protein sequence ID" value="KAK7687994.1"/>
    <property type="molecule type" value="Genomic_DNA"/>
</dbReference>